<comment type="caution">
    <text evidence="2">The sequence shown here is derived from an EMBL/GenBank/DDBJ whole genome shotgun (WGS) entry which is preliminary data.</text>
</comment>
<evidence type="ECO:0000313" key="3">
    <source>
        <dbReference type="Proteomes" id="UP000235728"/>
    </source>
</evidence>
<feature type="compositionally biased region" description="Low complexity" evidence="1">
    <location>
        <begin position="22"/>
        <end position="36"/>
    </location>
</feature>
<dbReference type="EMBL" id="MRVG01000002">
    <property type="protein sequence ID" value="PMB72401.1"/>
    <property type="molecule type" value="Genomic_DNA"/>
</dbReference>
<dbReference type="OMA" id="WQRRDIE"/>
<reference evidence="2 3" key="1">
    <citation type="journal article" date="2016" name="Appl. Microbiol. Biotechnol.">
        <title>Characterization of T-DNA insertion mutants with decreased virulence in the entomopathogenic fungus Beauveria bassiana JEF-007.</title>
        <authorList>
            <person name="Kim S."/>
            <person name="Lee S.J."/>
            <person name="Nai Y.S."/>
            <person name="Yu J.S."/>
            <person name="Lee M.R."/>
            <person name="Yang Y.T."/>
            <person name="Kim J.S."/>
        </authorList>
    </citation>
    <scope>NUCLEOTIDE SEQUENCE [LARGE SCALE GENOMIC DNA]</scope>
    <source>
        <strain evidence="2 3">JEF-007</strain>
    </source>
</reference>
<feature type="region of interest" description="Disordered" evidence="1">
    <location>
        <begin position="137"/>
        <end position="207"/>
    </location>
</feature>
<protein>
    <submittedName>
        <fullName evidence="2">Uncharacterized protein</fullName>
    </submittedName>
</protein>
<dbReference type="Proteomes" id="UP000235728">
    <property type="component" value="Unassembled WGS sequence"/>
</dbReference>
<gene>
    <name evidence="2" type="ORF">BM221_002504</name>
</gene>
<feature type="compositionally biased region" description="Acidic residues" evidence="1">
    <location>
        <begin position="153"/>
        <end position="180"/>
    </location>
</feature>
<organism evidence="2 3">
    <name type="scientific">Beauveria bassiana</name>
    <name type="common">White muscardine disease fungus</name>
    <name type="synonym">Tritirachium shiotae</name>
    <dbReference type="NCBI Taxonomy" id="176275"/>
    <lineage>
        <taxon>Eukaryota</taxon>
        <taxon>Fungi</taxon>
        <taxon>Dikarya</taxon>
        <taxon>Ascomycota</taxon>
        <taxon>Pezizomycotina</taxon>
        <taxon>Sordariomycetes</taxon>
        <taxon>Hypocreomycetidae</taxon>
        <taxon>Hypocreales</taxon>
        <taxon>Cordycipitaceae</taxon>
        <taxon>Beauveria</taxon>
    </lineage>
</organism>
<feature type="region of interest" description="Disordered" evidence="1">
    <location>
        <begin position="223"/>
        <end position="243"/>
    </location>
</feature>
<accession>A0A2N6NYP6</accession>
<name>A0A2N6NYP6_BEABA</name>
<dbReference type="AlphaFoldDB" id="A0A2N6NYP6"/>
<sequence length="243" mass="27422">MLSFAPAPIFMATCDHHRPAVSSPLSSSPLRPSSPLGAQEGRSSSYAAIRQTQSSPIQPPKFRYAACATPATRRNPLLRRREDAQQQRRVNFLRGVRDKAEDKAWQRRDIEGQFLKTNWIADMHRLSYDAPELSEADIEEASSFRPESMLQPEDGDMDGEGDEDDDDDDMADECGEDAELEAMFASYQQQQQPLRSPAMRPISPFLSDDEYDDLFEELLSAKDIDQATRMQQHAGSADDMDME</sequence>
<feature type="compositionally biased region" description="Polar residues" evidence="1">
    <location>
        <begin position="41"/>
        <end position="56"/>
    </location>
</feature>
<feature type="region of interest" description="Disordered" evidence="1">
    <location>
        <begin position="20"/>
        <end position="60"/>
    </location>
</feature>
<proteinExistence type="predicted"/>
<evidence type="ECO:0000256" key="1">
    <source>
        <dbReference type="SAM" id="MobiDB-lite"/>
    </source>
</evidence>
<evidence type="ECO:0000313" key="2">
    <source>
        <dbReference type="EMBL" id="PMB72401.1"/>
    </source>
</evidence>